<dbReference type="GO" id="GO:0016740">
    <property type="term" value="F:transferase activity"/>
    <property type="evidence" value="ECO:0007669"/>
    <property type="project" value="UniProtKB-KW"/>
</dbReference>
<protein>
    <submittedName>
        <fullName evidence="3">TusA-related sulfurtransferase</fullName>
    </submittedName>
</protein>
<dbReference type="InterPro" id="IPR001455">
    <property type="entry name" value="TusA-like"/>
</dbReference>
<dbReference type="Proteomes" id="UP000198636">
    <property type="component" value="Unassembled WGS sequence"/>
</dbReference>
<keyword evidence="3" id="KW-0808">Transferase</keyword>
<accession>A0A1G5EXC3</accession>
<evidence type="ECO:0000313" key="4">
    <source>
        <dbReference type="Proteomes" id="UP000198636"/>
    </source>
</evidence>
<dbReference type="RefSeq" id="WP_091541249.1">
    <property type="nucleotide sequence ID" value="NZ_FMUS01000006.1"/>
</dbReference>
<dbReference type="STRING" id="1120976.SAMN03080606_01257"/>
<evidence type="ECO:0000256" key="1">
    <source>
        <dbReference type="ARBA" id="ARBA00008984"/>
    </source>
</evidence>
<dbReference type="Pfam" id="PF01206">
    <property type="entry name" value="TusA"/>
    <property type="match status" value="1"/>
</dbReference>
<dbReference type="InterPro" id="IPR036868">
    <property type="entry name" value="TusA-like_sf"/>
</dbReference>
<dbReference type="Gene3D" id="3.30.110.40">
    <property type="entry name" value="TusA-like domain"/>
    <property type="match status" value="1"/>
</dbReference>
<evidence type="ECO:0000259" key="2">
    <source>
        <dbReference type="Pfam" id="PF01206"/>
    </source>
</evidence>
<name>A0A1G5EXC3_9FIRM</name>
<proteinExistence type="inferred from homology"/>
<comment type="similarity">
    <text evidence="1">Belongs to the sulfur carrier protein TusA family.</text>
</comment>
<evidence type="ECO:0000313" key="3">
    <source>
        <dbReference type="EMBL" id="SCY31612.1"/>
    </source>
</evidence>
<sequence length="75" mass="8774">MAEYKLDCLHEVCPIPLLKALKSLEKMEIGDILIMHTDHNCSIANVVEWTKKQGHYIDYIEIAEGEWEIYIEKAR</sequence>
<dbReference type="OrthoDB" id="9800872at2"/>
<dbReference type="AlphaFoldDB" id="A0A1G5EXC3"/>
<dbReference type="CDD" id="cd00291">
    <property type="entry name" value="SirA_YedF_YeeD"/>
    <property type="match status" value="1"/>
</dbReference>
<dbReference type="EMBL" id="FMUS01000006">
    <property type="protein sequence ID" value="SCY31612.1"/>
    <property type="molecule type" value="Genomic_DNA"/>
</dbReference>
<dbReference type="SUPFAM" id="SSF64307">
    <property type="entry name" value="SirA-like"/>
    <property type="match status" value="1"/>
</dbReference>
<gene>
    <name evidence="3" type="ORF">SAMN03080606_01257</name>
</gene>
<organism evidence="3 4">
    <name type="scientific">Alkaliphilus peptidifermentans DSM 18978</name>
    <dbReference type="NCBI Taxonomy" id="1120976"/>
    <lineage>
        <taxon>Bacteria</taxon>
        <taxon>Bacillati</taxon>
        <taxon>Bacillota</taxon>
        <taxon>Clostridia</taxon>
        <taxon>Peptostreptococcales</taxon>
        <taxon>Natronincolaceae</taxon>
        <taxon>Alkaliphilus</taxon>
    </lineage>
</organism>
<keyword evidence="4" id="KW-1185">Reference proteome</keyword>
<dbReference type="PANTHER" id="PTHR33279:SF6">
    <property type="entry name" value="SULFUR CARRIER PROTEIN YEDF-RELATED"/>
    <property type="match status" value="1"/>
</dbReference>
<feature type="domain" description="UPF0033" evidence="2">
    <location>
        <begin position="5"/>
        <end position="73"/>
    </location>
</feature>
<reference evidence="3 4" key="1">
    <citation type="submission" date="2016-10" db="EMBL/GenBank/DDBJ databases">
        <authorList>
            <person name="de Groot N.N."/>
        </authorList>
    </citation>
    <scope>NUCLEOTIDE SEQUENCE [LARGE SCALE GENOMIC DNA]</scope>
    <source>
        <strain evidence="3 4">DSM 18978</strain>
    </source>
</reference>
<dbReference type="PANTHER" id="PTHR33279">
    <property type="entry name" value="SULFUR CARRIER PROTEIN YEDF-RELATED"/>
    <property type="match status" value="1"/>
</dbReference>